<dbReference type="PANTHER" id="PTHR21451:SF0">
    <property type="entry name" value="HISTONE-LYSINE N-METHYLTRANSFERASE, H3 LYSINE-79 SPECIFIC"/>
    <property type="match status" value="1"/>
</dbReference>
<dbReference type="InterPro" id="IPR030445">
    <property type="entry name" value="H3-K79_meTrfase"/>
</dbReference>
<organism evidence="14 15">
    <name type="scientific">Calocera cornea HHB12733</name>
    <dbReference type="NCBI Taxonomy" id="1353952"/>
    <lineage>
        <taxon>Eukaryota</taxon>
        <taxon>Fungi</taxon>
        <taxon>Dikarya</taxon>
        <taxon>Basidiomycota</taxon>
        <taxon>Agaricomycotina</taxon>
        <taxon>Dacrymycetes</taxon>
        <taxon>Dacrymycetales</taxon>
        <taxon>Dacrymycetaceae</taxon>
        <taxon>Calocera</taxon>
    </lineage>
</organism>
<feature type="region of interest" description="Disordered" evidence="12">
    <location>
        <begin position="1"/>
        <end position="59"/>
    </location>
</feature>
<feature type="compositionally biased region" description="Low complexity" evidence="12">
    <location>
        <begin position="202"/>
        <end position="215"/>
    </location>
</feature>
<feature type="compositionally biased region" description="Pro residues" evidence="12">
    <location>
        <begin position="1"/>
        <end position="15"/>
    </location>
</feature>
<dbReference type="FunFam" id="3.40.50.150:FF:000033">
    <property type="entry name" value="Histone-lysine N-methyltransferase, H3 lysine-79 specific"/>
    <property type="match status" value="1"/>
</dbReference>
<dbReference type="STRING" id="1353952.A0A165GTP4"/>
<evidence type="ECO:0000256" key="1">
    <source>
        <dbReference type="ARBA" id="ARBA00004123"/>
    </source>
</evidence>
<comment type="similarity">
    <text evidence="11">Belongs to the class I-like SAM-binding methyltransferase superfamily. DOT1 family.</text>
</comment>
<dbReference type="SUPFAM" id="SSF53335">
    <property type="entry name" value="S-adenosyl-L-methionine-dependent methyltransferases"/>
    <property type="match status" value="1"/>
</dbReference>
<dbReference type="Proteomes" id="UP000076842">
    <property type="component" value="Unassembled WGS sequence"/>
</dbReference>
<comment type="subcellular location">
    <subcellularLocation>
        <location evidence="1 11">Nucleus</location>
    </subcellularLocation>
</comment>
<protein>
    <recommendedName>
        <fullName evidence="3 11">Histone-lysine N-methyltransferase, H3 lysine-79 specific</fullName>
        <ecNumber evidence="2 11">2.1.1.360</ecNumber>
    </recommendedName>
    <alternativeName>
        <fullName evidence="9 11">Histone H3-K79 methyltransferase</fullName>
    </alternativeName>
</protein>
<proteinExistence type="inferred from homology"/>
<evidence type="ECO:0000256" key="2">
    <source>
        <dbReference type="ARBA" id="ARBA00012190"/>
    </source>
</evidence>
<evidence type="ECO:0000256" key="9">
    <source>
        <dbReference type="ARBA" id="ARBA00029821"/>
    </source>
</evidence>
<feature type="domain" description="DOT1" evidence="13">
    <location>
        <begin position="381"/>
        <end position="712"/>
    </location>
</feature>
<keyword evidence="15" id="KW-1185">Reference proteome</keyword>
<dbReference type="InParanoid" id="A0A165GTP4"/>
<dbReference type="Gene3D" id="3.40.50.150">
    <property type="entry name" value="Vaccinia Virus protein VP39"/>
    <property type="match status" value="1"/>
</dbReference>
<evidence type="ECO:0000313" key="15">
    <source>
        <dbReference type="Proteomes" id="UP000076842"/>
    </source>
</evidence>
<dbReference type="GO" id="GO:0000077">
    <property type="term" value="P:DNA damage checkpoint signaling"/>
    <property type="evidence" value="ECO:0007669"/>
    <property type="project" value="TreeGrafter"/>
</dbReference>
<feature type="region of interest" description="Disordered" evidence="12">
    <location>
        <begin position="340"/>
        <end position="370"/>
    </location>
</feature>
<evidence type="ECO:0000256" key="4">
    <source>
        <dbReference type="ARBA" id="ARBA00022603"/>
    </source>
</evidence>
<keyword evidence="6 11" id="KW-0949">S-adenosyl-L-methionine</keyword>
<keyword evidence="4 11" id="KW-0489">Methyltransferase</keyword>
<dbReference type="PANTHER" id="PTHR21451">
    <property type="entry name" value="HISTONE H3 METHYLTRANSFERASE"/>
    <property type="match status" value="1"/>
</dbReference>
<feature type="compositionally biased region" description="Polar residues" evidence="12">
    <location>
        <begin position="353"/>
        <end position="370"/>
    </location>
</feature>
<evidence type="ECO:0000256" key="11">
    <source>
        <dbReference type="RuleBase" id="RU271113"/>
    </source>
</evidence>
<dbReference type="Pfam" id="PF08123">
    <property type="entry name" value="DOT1"/>
    <property type="match status" value="1"/>
</dbReference>
<dbReference type="InterPro" id="IPR029063">
    <property type="entry name" value="SAM-dependent_MTases_sf"/>
</dbReference>
<name>A0A165GTP4_9BASI</name>
<evidence type="ECO:0000259" key="13">
    <source>
        <dbReference type="PROSITE" id="PS51569"/>
    </source>
</evidence>
<keyword evidence="8 11" id="KW-0539">Nucleus</keyword>
<evidence type="ECO:0000313" key="14">
    <source>
        <dbReference type="EMBL" id="KZT58463.1"/>
    </source>
</evidence>
<evidence type="ECO:0000256" key="10">
    <source>
        <dbReference type="ARBA" id="ARBA00047770"/>
    </source>
</evidence>
<feature type="region of interest" description="Disordered" evidence="12">
    <location>
        <begin position="73"/>
        <end position="215"/>
    </location>
</feature>
<evidence type="ECO:0000256" key="7">
    <source>
        <dbReference type="ARBA" id="ARBA00022853"/>
    </source>
</evidence>
<gene>
    <name evidence="14" type="ORF">CALCODRAFT_482387</name>
</gene>
<dbReference type="GO" id="GO:0005634">
    <property type="term" value="C:nucleus"/>
    <property type="evidence" value="ECO:0007669"/>
    <property type="project" value="UniProtKB-SubCell"/>
</dbReference>
<dbReference type="InterPro" id="IPR025789">
    <property type="entry name" value="DOT1_dom"/>
</dbReference>
<dbReference type="EC" id="2.1.1.360" evidence="2 11"/>
<dbReference type="PROSITE" id="PS51569">
    <property type="entry name" value="DOT1"/>
    <property type="match status" value="1"/>
</dbReference>
<dbReference type="GO" id="GO:0032259">
    <property type="term" value="P:methylation"/>
    <property type="evidence" value="ECO:0007669"/>
    <property type="project" value="UniProtKB-KW"/>
</dbReference>
<feature type="compositionally biased region" description="Polar residues" evidence="12">
    <location>
        <begin position="139"/>
        <end position="154"/>
    </location>
</feature>
<dbReference type="EMBL" id="KV423951">
    <property type="protein sequence ID" value="KZT58463.1"/>
    <property type="molecule type" value="Genomic_DNA"/>
</dbReference>
<comment type="activity regulation">
    <text evidence="11">Ubiquitination of histone H2B to form H2BK123ub1 is required for efficient DOT1 methyltransferase activity on histone H3.</text>
</comment>
<comment type="function">
    <text evidence="11">Histone methyltransferase that specifically trimethylates histone H3 to form H3K79me3. This methylation is required for telomere silencing and for the pachytene checkpoint during the meiotic cell cycle by allowing the recruitment of RAD9 to double strand breaks. Nucleosomes are preferred as substrate compared to free histone.</text>
</comment>
<keyword evidence="5 11" id="KW-0808">Transferase</keyword>
<feature type="compositionally biased region" description="Basic residues" evidence="12">
    <location>
        <begin position="163"/>
        <end position="189"/>
    </location>
</feature>
<comment type="miscellaneous">
    <text evidence="11">In contrast to other lysine histone methyltransferases, it does not contain a SET domain, suggesting the existence of another mechanism for methylation of lysine residues of histones.</text>
</comment>
<evidence type="ECO:0000256" key="12">
    <source>
        <dbReference type="SAM" id="MobiDB-lite"/>
    </source>
</evidence>
<dbReference type="AlphaFoldDB" id="A0A165GTP4"/>
<accession>A0A165GTP4</accession>
<dbReference type="GO" id="GO:0140956">
    <property type="term" value="F:histone H3K79 trimethyltransferase activity"/>
    <property type="evidence" value="ECO:0007669"/>
    <property type="project" value="UniProtKB-EC"/>
</dbReference>
<evidence type="ECO:0000256" key="3">
    <source>
        <dbReference type="ARBA" id="ARBA00020987"/>
    </source>
</evidence>
<dbReference type="OrthoDB" id="443402at2759"/>
<sequence length="713" mass="79188">MASVYPPLPVMPPSIPSDSPQSPQERHAPVHAPPSQHHPLPCLPVMPISALPPLNSPDFAGQYARLQWVQWTPPVQPQQYTSQGTSRTWALKRAREDEVPPPPVQTPSRGRSRSKAPSEASTATPPLTPSPSPKRRKTLTSPLATSSFTASDLTDLSPEVPKHPSKPKSKPRKQAPKKAKVKPAARKPRASTSVALSDDLRSPSTAARSARTRSVSAGIEPLDARVFEEPIPRDVCVEDYGSIEGFVSGAEIVKRNIDDYRPYFDGPCDIHNPPIINLEYPAPGVREEFILLFPKDRDDYQPIENLVTSMEMMLKRFMTLQQSQAFGYLPSLSLKDFIYDRPPREPSKKGRSASASPPKSETPASEITAVDSANLSVDGISPMPSSSPTPALADPLVKEEAKDEPRLYSKPPTMWGQLIDSLKTRDLAQFVSAVEQFNAFFLVLKTRPTGAEKMETEMSDSDNDPLSHLSEVERNIRDMPGLHHELVKHICEEVHHRTVGPHARELNQYKAWSNKVYGEFSTSFVTELAYVTEMKPTSKVLDLGSGTSHALLQASLLSGCTSLGIELRTDAAAIADEQVAECERRARMWGVSWGGGVRAVQGDFTDSAEVRRWIGEADVIICNNYAFKSDLNNTLRQMWMDCKLGCKIVSLIPFKAKGFKVRLDSMDDPQSILSMEVRKYQKGAVSWTHEAGKYYLHTCDREELWAFARKYGW</sequence>
<comment type="catalytic activity">
    <reaction evidence="10 11">
        <text>L-lysyl(79)-[histone H3] + 3 S-adenosyl-L-methionine = N(6),N(6),N(6)-trimethyl-L-lysyl(79)-[histone H3] + 3 S-adenosyl-L-homocysteine + 3 H(+)</text>
        <dbReference type="Rhea" id="RHEA:60328"/>
        <dbReference type="Rhea" id="RHEA-COMP:15549"/>
        <dbReference type="Rhea" id="RHEA-COMP:15552"/>
        <dbReference type="ChEBI" id="CHEBI:15378"/>
        <dbReference type="ChEBI" id="CHEBI:29969"/>
        <dbReference type="ChEBI" id="CHEBI:57856"/>
        <dbReference type="ChEBI" id="CHEBI:59789"/>
        <dbReference type="ChEBI" id="CHEBI:61961"/>
        <dbReference type="EC" id="2.1.1.360"/>
    </reaction>
</comment>
<evidence type="ECO:0000256" key="8">
    <source>
        <dbReference type="ARBA" id="ARBA00023242"/>
    </source>
</evidence>
<keyword evidence="7 11" id="KW-0156">Chromatin regulator</keyword>
<dbReference type="GO" id="GO:0006281">
    <property type="term" value="P:DNA repair"/>
    <property type="evidence" value="ECO:0007669"/>
    <property type="project" value="TreeGrafter"/>
</dbReference>
<evidence type="ECO:0000256" key="5">
    <source>
        <dbReference type="ARBA" id="ARBA00022679"/>
    </source>
</evidence>
<dbReference type="CDD" id="cd02440">
    <property type="entry name" value="AdoMet_MTases"/>
    <property type="match status" value="1"/>
</dbReference>
<feature type="compositionally biased region" description="Low complexity" evidence="12">
    <location>
        <begin position="115"/>
        <end position="125"/>
    </location>
</feature>
<evidence type="ECO:0000256" key="6">
    <source>
        <dbReference type="ARBA" id="ARBA00022691"/>
    </source>
</evidence>
<reference evidence="14 15" key="1">
    <citation type="journal article" date="2016" name="Mol. Biol. Evol.">
        <title>Comparative Genomics of Early-Diverging Mushroom-Forming Fungi Provides Insights into the Origins of Lignocellulose Decay Capabilities.</title>
        <authorList>
            <person name="Nagy L.G."/>
            <person name="Riley R."/>
            <person name="Tritt A."/>
            <person name="Adam C."/>
            <person name="Daum C."/>
            <person name="Floudas D."/>
            <person name="Sun H."/>
            <person name="Yadav J.S."/>
            <person name="Pangilinan J."/>
            <person name="Larsson K.H."/>
            <person name="Matsuura K."/>
            <person name="Barry K."/>
            <person name="Labutti K."/>
            <person name="Kuo R."/>
            <person name="Ohm R.A."/>
            <person name="Bhattacharya S.S."/>
            <person name="Shirouzu T."/>
            <person name="Yoshinaga Y."/>
            <person name="Martin F.M."/>
            <person name="Grigoriev I.V."/>
            <person name="Hibbett D.S."/>
        </authorList>
    </citation>
    <scope>NUCLEOTIDE SEQUENCE [LARGE SCALE GENOMIC DNA]</scope>
    <source>
        <strain evidence="14 15">HHB12733</strain>
    </source>
</reference>